<name>A0A1V9X782_9ACAR</name>
<accession>A0A1V9X782</accession>
<proteinExistence type="predicted"/>
<reference evidence="1 2" key="1">
    <citation type="journal article" date="2017" name="Gigascience">
        <title>Draft genome of the honey bee ectoparasitic mite, Tropilaelaps mercedesae, is shaped by the parasitic life history.</title>
        <authorList>
            <person name="Dong X."/>
            <person name="Armstrong S.D."/>
            <person name="Xia D."/>
            <person name="Makepeace B.L."/>
            <person name="Darby A.C."/>
            <person name="Kadowaki T."/>
        </authorList>
    </citation>
    <scope>NUCLEOTIDE SEQUENCE [LARGE SCALE GENOMIC DNA]</scope>
    <source>
        <strain evidence="1">Wuxi-XJTLU</strain>
    </source>
</reference>
<dbReference type="EMBL" id="MNPL01021722">
    <property type="protein sequence ID" value="OQR69256.1"/>
    <property type="molecule type" value="Genomic_DNA"/>
</dbReference>
<comment type="caution">
    <text evidence="1">The sequence shown here is derived from an EMBL/GenBank/DDBJ whole genome shotgun (WGS) entry which is preliminary data.</text>
</comment>
<gene>
    <name evidence="1" type="ORF">BIW11_04405</name>
</gene>
<dbReference type="PANTHER" id="PTHR12100">
    <property type="entry name" value="SEC10"/>
    <property type="match status" value="1"/>
</dbReference>
<evidence type="ECO:0000313" key="2">
    <source>
        <dbReference type="Proteomes" id="UP000192247"/>
    </source>
</evidence>
<dbReference type="AlphaFoldDB" id="A0A1V9X782"/>
<dbReference type="GO" id="GO:0000145">
    <property type="term" value="C:exocyst"/>
    <property type="evidence" value="ECO:0007669"/>
    <property type="project" value="TreeGrafter"/>
</dbReference>
<dbReference type="GO" id="GO:0006887">
    <property type="term" value="P:exocytosis"/>
    <property type="evidence" value="ECO:0007669"/>
    <property type="project" value="TreeGrafter"/>
</dbReference>
<dbReference type="STRING" id="418985.A0A1V9X782"/>
<dbReference type="InParanoid" id="A0A1V9X782"/>
<keyword evidence="2" id="KW-1185">Reference proteome</keyword>
<dbReference type="InterPro" id="IPR009976">
    <property type="entry name" value="Sec10-like"/>
</dbReference>
<sequence>MTIEIVIQFGTGRVAAKVVHLSEFFDLASSPRVRIEKVEKFMLKHVDFLGKVNDVLLSKDNIHEYSDLIQKLHVTAQQLPSRHQFDKIKARITVRHSQIEGDLTNKYRNAHEIGNADKFRKLRQFSRLYERGDAVPPGVTQPSAQEVLRRSRTREVSRWGTTDMQRDMQAFIKPFANINVAPFAEDFGGETFLSETLSQSSLSAEYIGYALYIGLPCTPVNETRSESQLVFIECMRNCNTIVHLTDSPFHKSVVLSSPRFLSTAISCRRNRNCMIPHNTLPNLLNSLTLNQPHPQIPQSFVMLRTD</sequence>
<dbReference type="GO" id="GO:0006893">
    <property type="term" value="P:Golgi to plasma membrane transport"/>
    <property type="evidence" value="ECO:0007669"/>
    <property type="project" value="TreeGrafter"/>
</dbReference>
<evidence type="ECO:0000313" key="1">
    <source>
        <dbReference type="EMBL" id="OQR69256.1"/>
    </source>
</evidence>
<dbReference type="Proteomes" id="UP000192247">
    <property type="component" value="Unassembled WGS sequence"/>
</dbReference>
<protein>
    <submittedName>
        <fullName evidence="1">Exocyst complex component 5-like</fullName>
    </submittedName>
</protein>
<dbReference type="OrthoDB" id="125856at2759"/>
<dbReference type="PANTHER" id="PTHR12100:SF0">
    <property type="entry name" value="EXOCYST COMPLEX COMPONENT 5"/>
    <property type="match status" value="1"/>
</dbReference>
<organism evidence="1 2">
    <name type="scientific">Tropilaelaps mercedesae</name>
    <dbReference type="NCBI Taxonomy" id="418985"/>
    <lineage>
        <taxon>Eukaryota</taxon>
        <taxon>Metazoa</taxon>
        <taxon>Ecdysozoa</taxon>
        <taxon>Arthropoda</taxon>
        <taxon>Chelicerata</taxon>
        <taxon>Arachnida</taxon>
        <taxon>Acari</taxon>
        <taxon>Parasitiformes</taxon>
        <taxon>Mesostigmata</taxon>
        <taxon>Gamasina</taxon>
        <taxon>Dermanyssoidea</taxon>
        <taxon>Laelapidae</taxon>
        <taxon>Tropilaelaps</taxon>
    </lineage>
</organism>